<dbReference type="PATRIC" id="fig|1675527.3.peg.2171"/>
<dbReference type="SUPFAM" id="SSF53822">
    <property type="entry name" value="Periplasmic binding protein-like I"/>
    <property type="match status" value="1"/>
</dbReference>
<protein>
    <submittedName>
        <fullName evidence="5">Transcriptional regulator, LacI family</fullName>
    </submittedName>
</protein>
<evidence type="ECO:0000256" key="3">
    <source>
        <dbReference type="ARBA" id="ARBA00023163"/>
    </source>
</evidence>
<keyword evidence="1" id="KW-0805">Transcription regulation</keyword>
<dbReference type="InterPro" id="IPR010982">
    <property type="entry name" value="Lambda_DNA-bd_dom_sf"/>
</dbReference>
<dbReference type="AlphaFoldDB" id="A0A0J9E2Z6"/>
<dbReference type="GO" id="GO:0003700">
    <property type="term" value="F:DNA-binding transcription factor activity"/>
    <property type="evidence" value="ECO:0007669"/>
    <property type="project" value="TreeGrafter"/>
</dbReference>
<dbReference type="STRING" id="1675527.AIOL_002064"/>
<dbReference type="Proteomes" id="UP000037178">
    <property type="component" value="Unassembled WGS sequence"/>
</dbReference>
<dbReference type="InterPro" id="IPR000843">
    <property type="entry name" value="HTH_LacI"/>
</dbReference>
<dbReference type="PROSITE" id="PS00356">
    <property type="entry name" value="HTH_LACI_1"/>
    <property type="match status" value="1"/>
</dbReference>
<sequence>MPVTTIEDVADRAGVSPATVDRVIHGRGKPRNGTIARVKEAIEALGYRPNLAASTLARGKIRRLGLVIPDWDVEFLKGLADQAADLDEELELAGASVHMLKCDETDPAAFAENFEAFAEELDGCAVLAPNDPAVVEAIARLEANGVRIATIVTEIPTSARTLFVGPNNRDLGATAACLLAPTLERVDGPVAVLKPAALQEDHEARYVGFCTALRGIGIDPSRIKTFVGRNQDSEDDIAAHAIKELGPHALTGAYMTGGGLGAQMAALTASQAGKPVTVATDLTSLSRKLLLSQDLNFVVASDVKDMVNTAFVSLLRTLNEPLWKPKAGFQQVQVFTRFNLPQQP</sequence>
<dbReference type="SUPFAM" id="SSF47413">
    <property type="entry name" value="lambda repressor-like DNA-binding domains"/>
    <property type="match status" value="1"/>
</dbReference>
<dbReference type="CDD" id="cd06307">
    <property type="entry name" value="PBP1_sugar_binding"/>
    <property type="match status" value="1"/>
</dbReference>
<feature type="domain" description="HTH lacI-type" evidence="4">
    <location>
        <begin position="4"/>
        <end position="58"/>
    </location>
</feature>
<dbReference type="PANTHER" id="PTHR30146:SF152">
    <property type="entry name" value="TRANSCRIPTIONAL REGULATORY PROTEIN"/>
    <property type="match status" value="1"/>
</dbReference>
<evidence type="ECO:0000313" key="5">
    <source>
        <dbReference type="EMBL" id="KMW57105.1"/>
    </source>
</evidence>
<dbReference type="OrthoDB" id="9805774at2"/>
<comment type="caution">
    <text evidence="5">The sequence shown here is derived from an EMBL/GenBank/DDBJ whole genome shotgun (WGS) entry which is preliminary data.</text>
</comment>
<name>A0A0J9E2Z6_9RHOB</name>
<dbReference type="Pfam" id="PF00356">
    <property type="entry name" value="LacI"/>
    <property type="match status" value="1"/>
</dbReference>
<accession>A0A0J9E2Z6</accession>
<organism evidence="5 6">
    <name type="scientific">Candidatus Rhodobacter oscarellae</name>
    <dbReference type="NCBI Taxonomy" id="1675527"/>
    <lineage>
        <taxon>Bacteria</taxon>
        <taxon>Pseudomonadati</taxon>
        <taxon>Pseudomonadota</taxon>
        <taxon>Alphaproteobacteria</taxon>
        <taxon>Rhodobacterales</taxon>
        <taxon>Rhodobacter group</taxon>
        <taxon>Rhodobacter</taxon>
    </lineage>
</organism>
<dbReference type="Gene3D" id="3.40.50.2300">
    <property type="match status" value="2"/>
</dbReference>
<dbReference type="Pfam" id="PF13407">
    <property type="entry name" value="Peripla_BP_4"/>
    <property type="match status" value="1"/>
</dbReference>
<dbReference type="Gene3D" id="1.10.260.40">
    <property type="entry name" value="lambda repressor-like DNA-binding domains"/>
    <property type="match status" value="1"/>
</dbReference>
<keyword evidence="3" id="KW-0804">Transcription</keyword>
<dbReference type="PROSITE" id="PS50932">
    <property type="entry name" value="HTH_LACI_2"/>
    <property type="match status" value="1"/>
</dbReference>
<evidence type="ECO:0000256" key="2">
    <source>
        <dbReference type="ARBA" id="ARBA00023125"/>
    </source>
</evidence>
<gene>
    <name evidence="5" type="ORF">AIOL_002064</name>
</gene>
<keyword evidence="2" id="KW-0238">DNA-binding</keyword>
<dbReference type="CDD" id="cd01392">
    <property type="entry name" value="HTH_LacI"/>
    <property type="match status" value="1"/>
</dbReference>
<keyword evidence="6" id="KW-1185">Reference proteome</keyword>
<evidence type="ECO:0000256" key="1">
    <source>
        <dbReference type="ARBA" id="ARBA00023015"/>
    </source>
</evidence>
<reference evidence="5 6" key="1">
    <citation type="submission" date="2015-06" db="EMBL/GenBank/DDBJ databases">
        <title>Draft genome sequence of an Alphaproteobacteria species associated to the Mediterranean sponge Oscarella lobularis.</title>
        <authorList>
            <person name="Jourda C."/>
            <person name="Santini S."/>
            <person name="Claverie J.-M."/>
        </authorList>
    </citation>
    <scope>NUCLEOTIDE SEQUENCE [LARGE SCALE GENOMIC DNA]</scope>
    <source>
        <strain evidence="5">IGS</strain>
    </source>
</reference>
<evidence type="ECO:0000313" key="6">
    <source>
        <dbReference type="Proteomes" id="UP000037178"/>
    </source>
</evidence>
<dbReference type="EMBL" id="LFTY01000002">
    <property type="protein sequence ID" value="KMW57105.1"/>
    <property type="molecule type" value="Genomic_DNA"/>
</dbReference>
<dbReference type="InterPro" id="IPR028082">
    <property type="entry name" value="Peripla_BP_I"/>
</dbReference>
<proteinExistence type="predicted"/>
<dbReference type="RefSeq" id="WP_049642885.1">
    <property type="nucleotide sequence ID" value="NZ_LFTY01000002.1"/>
</dbReference>
<dbReference type="InterPro" id="IPR025997">
    <property type="entry name" value="SBP_2_dom"/>
</dbReference>
<evidence type="ECO:0000259" key="4">
    <source>
        <dbReference type="PROSITE" id="PS50932"/>
    </source>
</evidence>
<dbReference type="PANTHER" id="PTHR30146">
    <property type="entry name" value="LACI-RELATED TRANSCRIPTIONAL REPRESSOR"/>
    <property type="match status" value="1"/>
</dbReference>
<dbReference type="SMART" id="SM00354">
    <property type="entry name" value="HTH_LACI"/>
    <property type="match status" value="1"/>
</dbReference>
<dbReference type="GO" id="GO:0000976">
    <property type="term" value="F:transcription cis-regulatory region binding"/>
    <property type="evidence" value="ECO:0007669"/>
    <property type="project" value="TreeGrafter"/>
</dbReference>